<name>X0TCB8_9ZZZZ</name>
<organism evidence="1">
    <name type="scientific">marine sediment metagenome</name>
    <dbReference type="NCBI Taxonomy" id="412755"/>
    <lineage>
        <taxon>unclassified sequences</taxon>
        <taxon>metagenomes</taxon>
        <taxon>ecological metagenomes</taxon>
    </lineage>
</organism>
<dbReference type="AlphaFoldDB" id="X0TCB8"/>
<protein>
    <recommendedName>
        <fullName evidence="2">Transposase IS4-like domain-containing protein</fullName>
    </recommendedName>
</protein>
<evidence type="ECO:0008006" key="2">
    <source>
        <dbReference type="Google" id="ProtNLM"/>
    </source>
</evidence>
<evidence type="ECO:0000313" key="1">
    <source>
        <dbReference type="EMBL" id="GAF91143.1"/>
    </source>
</evidence>
<feature type="non-terminal residue" evidence="1">
    <location>
        <position position="1"/>
    </location>
</feature>
<dbReference type="EMBL" id="BARS01011548">
    <property type="protein sequence ID" value="GAF91143.1"/>
    <property type="molecule type" value="Genomic_DNA"/>
</dbReference>
<sequence>NQRLGKTVLVTDNLDWPPHQVIESYRNLTYIEEAFKNMKNVDFLRWQPAYHWTDQKLRVHGFYCVLALLLCSLAHKTILEAGIRITIPALLKDLSSIREVALLYPPGTHQKSQITLSRMSSKQKRLAQLLEVQNVVIGG</sequence>
<reference evidence="1" key="1">
    <citation type="journal article" date="2014" name="Front. Microbiol.">
        <title>High frequency of phylogenetically diverse reductive dehalogenase-homologous genes in deep subseafloor sedimentary metagenomes.</title>
        <authorList>
            <person name="Kawai M."/>
            <person name="Futagami T."/>
            <person name="Toyoda A."/>
            <person name="Takaki Y."/>
            <person name="Nishi S."/>
            <person name="Hori S."/>
            <person name="Arai W."/>
            <person name="Tsubouchi T."/>
            <person name="Morono Y."/>
            <person name="Uchiyama I."/>
            <person name="Ito T."/>
            <person name="Fujiyama A."/>
            <person name="Inagaki F."/>
            <person name="Takami H."/>
        </authorList>
    </citation>
    <scope>NUCLEOTIDE SEQUENCE</scope>
    <source>
        <strain evidence="1">Expedition CK06-06</strain>
    </source>
</reference>
<accession>X0TCB8</accession>
<comment type="caution">
    <text evidence="1">The sequence shown here is derived from an EMBL/GenBank/DDBJ whole genome shotgun (WGS) entry which is preliminary data.</text>
</comment>
<proteinExistence type="predicted"/>
<gene>
    <name evidence="1" type="ORF">S01H1_20963</name>
</gene>